<comment type="caution">
    <text evidence="2">The sequence shown here is derived from an EMBL/GenBank/DDBJ whole genome shotgun (WGS) entry which is preliminary data.</text>
</comment>
<keyword evidence="3" id="KW-1185">Reference proteome</keyword>
<evidence type="ECO:0000313" key="3">
    <source>
        <dbReference type="Proteomes" id="UP000024635"/>
    </source>
</evidence>
<organism evidence="2 3">
    <name type="scientific">Ancylostoma ceylanicum</name>
    <dbReference type="NCBI Taxonomy" id="53326"/>
    <lineage>
        <taxon>Eukaryota</taxon>
        <taxon>Metazoa</taxon>
        <taxon>Ecdysozoa</taxon>
        <taxon>Nematoda</taxon>
        <taxon>Chromadorea</taxon>
        <taxon>Rhabditida</taxon>
        <taxon>Rhabditina</taxon>
        <taxon>Rhabditomorpha</taxon>
        <taxon>Strongyloidea</taxon>
        <taxon>Ancylostomatidae</taxon>
        <taxon>Ancylostomatinae</taxon>
        <taxon>Ancylostoma</taxon>
    </lineage>
</organism>
<name>A0A016UKE6_9BILA</name>
<protein>
    <submittedName>
        <fullName evidence="2">Uncharacterized protein</fullName>
    </submittedName>
</protein>
<evidence type="ECO:0000313" key="2">
    <source>
        <dbReference type="EMBL" id="EYC15859.1"/>
    </source>
</evidence>
<dbReference type="AlphaFoldDB" id="A0A016UKE6"/>
<evidence type="ECO:0000256" key="1">
    <source>
        <dbReference type="SAM" id="MobiDB-lite"/>
    </source>
</evidence>
<dbReference type="EMBL" id="JARK01001371">
    <property type="protein sequence ID" value="EYC15859.1"/>
    <property type="molecule type" value="Genomic_DNA"/>
</dbReference>
<feature type="compositionally biased region" description="Basic residues" evidence="1">
    <location>
        <begin position="217"/>
        <end position="227"/>
    </location>
</feature>
<dbReference type="Proteomes" id="UP000024635">
    <property type="component" value="Unassembled WGS sequence"/>
</dbReference>
<reference evidence="3" key="1">
    <citation type="journal article" date="2015" name="Nat. Genet.">
        <title>The genome and transcriptome of the zoonotic hookworm Ancylostoma ceylanicum identify infection-specific gene families.</title>
        <authorList>
            <person name="Schwarz E.M."/>
            <person name="Hu Y."/>
            <person name="Antoshechkin I."/>
            <person name="Miller M.M."/>
            <person name="Sternberg P.W."/>
            <person name="Aroian R.V."/>
        </authorList>
    </citation>
    <scope>NUCLEOTIDE SEQUENCE</scope>
    <source>
        <strain evidence="3">HY135</strain>
    </source>
</reference>
<proteinExistence type="predicted"/>
<feature type="region of interest" description="Disordered" evidence="1">
    <location>
        <begin position="217"/>
        <end position="239"/>
    </location>
</feature>
<gene>
    <name evidence="2" type="primary">Acey_s0035.g3005</name>
    <name evidence="2" type="ORF">Y032_0035g3005</name>
</gene>
<sequence>MVLLAAQQRNRTMEEVKEEVVTGYLVNDDVSRSGFSIQDGGRVILEIVLTESEVRKRYYRTEIIVLTGLLEKAKHNIKAYCEELDENWEILVERTSELARKEECLQREKSINVGLATVIVRSSSLSLAIRSPGMILSTDSHPGSHMQPTITPTNSLPLCEPQLLKLVIKLPRKPLYTNLDMTTNTSAMEGVTFAGLSNTEYLGRRLAGIGARRSPIHANKRRRRTCRRNGEDNQGDMDSRTEVAGLSGCLWTVGTRCEDVRVHIEHPAHYAHLNDGDDDGGGAENQHVSLDIKRIPLLHLFVARRNLEQKSIERP</sequence>
<accession>A0A016UKE6</accession>